<dbReference type="PANTHER" id="PTHR40074">
    <property type="entry name" value="O-ACETYLTRANSFERASE WECH"/>
    <property type="match status" value="1"/>
</dbReference>
<evidence type="ECO:0000256" key="4">
    <source>
        <dbReference type="ARBA" id="ARBA00022692"/>
    </source>
</evidence>
<dbReference type="InterPro" id="IPR002656">
    <property type="entry name" value="Acyl_transf_3_dom"/>
</dbReference>
<gene>
    <name evidence="9" type="ORF">FC24_GL002237</name>
</gene>
<sequence>MKAHKERPAFDVAKIGMCFLIMVIHIMPVNTIPDGLKLLAPVTRVAVPVFFMISGYLFFSKLKLRSTETSKRDYLKKMIFRNTKLYLFWSLILLPVTYSYRHYGQFTNLKKVFIVGWHVLFGSTFIASWYLSALVIGLIIIFFLSRHFTAKQILLVVLPAYIWCVLTSNYSKLGWLSFFAHSWLRQSAFSWAPYNSFLVALLWLAIGKAFVDHETLLFKGTKKQLIMILGFMGLLYIEQLIIIYFNSYSTNDCYFTLVPLCAAIFSLLLNVVVHFKRTKILRTFATITYCAHASLSQLIIYLYSLTTLTFGEASLIFLIITVICAVTTLLVTRLERYPHLAWLKYSH</sequence>
<dbReference type="Pfam" id="PF01757">
    <property type="entry name" value="Acyl_transf_3"/>
    <property type="match status" value="1"/>
</dbReference>
<feature type="transmembrane region" description="Helical" evidence="7">
    <location>
        <begin position="315"/>
        <end position="334"/>
    </location>
</feature>
<feature type="transmembrane region" description="Helical" evidence="7">
    <location>
        <begin position="115"/>
        <end position="144"/>
    </location>
</feature>
<keyword evidence="6 7" id="KW-0472">Membrane</keyword>
<evidence type="ECO:0000256" key="5">
    <source>
        <dbReference type="ARBA" id="ARBA00022989"/>
    </source>
</evidence>
<feature type="transmembrane region" description="Helical" evidence="7">
    <location>
        <begin position="85"/>
        <end position="103"/>
    </location>
</feature>
<evidence type="ECO:0000256" key="1">
    <source>
        <dbReference type="ARBA" id="ARBA00004651"/>
    </source>
</evidence>
<organism evidence="9 10">
    <name type="scientific">Loigolactobacillus rennini DSM 20253</name>
    <dbReference type="NCBI Taxonomy" id="1423796"/>
    <lineage>
        <taxon>Bacteria</taxon>
        <taxon>Bacillati</taxon>
        <taxon>Bacillota</taxon>
        <taxon>Bacilli</taxon>
        <taxon>Lactobacillales</taxon>
        <taxon>Lactobacillaceae</taxon>
        <taxon>Loigolactobacillus</taxon>
    </lineage>
</organism>
<evidence type="ECO:0000256" key="2">
    <source>
        <dbReference type="ARBA" id="ARBA00007400"/>
    </source>
</evidence>
<dbReference type="GO" id="GO:0005886">
    <property type="term" value="C:plasma membrane"/>
    <property type="evidence" value="ECO:0007669"/>
    <property type="project" value="UniProtKB-SubCell"/>
</dbReference>
<reference evidence="9 10" key="1">
    <citation type="journal article" date="2015" name="Genome Announc.">
        <title>Expanding the biotechnology potential of lactobacilli through comparative genomics of 213 strains and associated genera.</title>
        <authorList>
            <person name="Sun Z."/>
            <person name="Harris H.M."/>
            <person name="McCann A."/>
            <person name="Guo C."/>
            <person name="Argimon S."/>
            <person name="Zhang W."/>
            <person name="Yang X."/>
            <person name="Jeffery I.B."/>
            <person name="Cooney J.C."/>
            <person name="Kagawa T.F."/>
            <person name="Liu W."/>
            <person name="Song Y."/>
            <person name="Salvetti E."/>
            <person name="Wrobel A."/>
            <person name="Rasinkangas P."/>
            <person name="Parkhill J."/>
            <person name="Rea M.C."/>
            <person name="O'Sullivan O."/>
            <person name="Ritari J."/>
            <person name="Douillard F.P."/>
            <person name="Paul Ross R."/>
            <person name="Yang R."/>
            <person name="Briner A.E."/>
            <person name="Felis G.E."/>
            <person name="de Vos W.M."/>
            <person name="Barrangou R."/>
            <person name="Klaenhammer T.R."/>
            <person name="Caufield P.W."/>
            <person name="Cui Y."/>
            <person name="Zhang H."/>
            <person name="O'Toole P.W."/>
        </authorList>
    </citation>
    <scope>NUCLEOTIDE SEQUENCE [LARGE SCALE GENOMIC DNA]</scope>
    <source>
        <strain evidence="9 10">DSM 20253</strain>
    </source>
</reference>
<feature type="transmembrane region" description="Helical" evidence="7">
    <location>
        <begin position="153"/>
        <end position="171"/>
    </location>
</feature>
<comment type="similarity">
    <text evidence="2">Belongs to the acyltransferase 3 family.</text>
</comment>
<name>A0A0R2CZY9_9LACO</name>
<comment type="subcellular location">
    <subcellularLocation>
        <location evidence="1">Cell membrane</location>
        <topology evidence="1">Multi-pass membrane protein</topology>
    </subcellularLocation>
</comment>
<feature type="transmembrane region" description="Helical" evidence="7">
    <location>
        <begin position="45"/>
        <end position="64"/>
    </location>
</feature>
<comment type="caution">
    <text evidence="9">The sequence shown here is derived from an EMBL/GenBank/DDBJ whole genome shotgun (WGS) entry which is preliminary data.</text>
</comment>
<feature type="transmembrane region" description="Helical" evidence="7">
    <location>
        <begin position="254"/>
        <end position="273"/>
    </location>
</feature>
<feature type="transmembrane region" description="Helical" evidence="7">
    <location>
        <begin position="191"/>
        <end position="211"/>
    </location>
</feature>
<keyword evidence="5 7" id="KW-1133">Transmembrane helix</keyword>
<keyword evidence="4 7" id="KW-0812">Transmembrane</keyword>
<dbReference type="AlphaFoldDB" id="A0A0R2CZY9"/>
<accession>A0A0R2CZY9</accession>
<dbReference type="PANTHER" id="PTHR40074:SF2">
    <property type="entry name" value="O-ACETYLTRANSFERASE WECH"/>
    <property type="match status" value="1"/>
</dbReference>
<evidence type="ECO:0000313" key="9">
    <source>
        <dbReference type="EMBL" id="KRM95188.1"/>
    </source>
</evidence>
<evidence type="ECO:0000259" key="8">
    <source>
        <dbReference type="Pfam" id="PF01757"/>
    </source>
</evidence>
<feature type="domain" description="Acyltransferase 3" evidence="8">
    <location>
        <begin position="9"/>
        <end position="328"/>
    </location>
</feature>
<feature type="transmembrane region" description="Helical" evidence="7">
    <location>
        <begin position="225"/>
        <end position="248"/>
    </location>
</feature>
<evidence type="ECO:0000313" key="10">
    <source>
        <dbReference type="Proteomes" id="UP000051638"/>
    </source>
</evidence>
<feature type="transmembrane region" description="Helical" evidence="7">
    <location>
        <begin position="12"/>
        <end position="33"/>
    </location>
</feature>
<feature type="transmembrane region" description="Helical" evidence="7">
    <location>
        <begin position="280"/>
        <end position="303"/>
    </location>
</feature>
<dbReference type="EMBL" id="AYYI01000075">
    <property type="protein sequence ID" value="KRM95188.1"/>
    <property type="molecule type" value="Genomic_DNA"/>
</dbReference>
<dbReference type="GO" id="GO:0009246">
    <property type="term" value="P:enterobacterial common antigen biosynthetic process"/>
    <property type="evidence" value="ECO:0007669"/>
    <property type="project" value="TreeGrafter"/>
</dbReference>
<evidence type="ECO:0000256" key="3">
    <source>
        <dbReference type="ARBA" id="ARBA00022475"/>
    </source>
</evidence>
<keyword evidence="10" id="KW-1185">Reference proteome</keyword>
<dbReference type="PATRIC" id="fig|1423796.3.peg.2271"/>
<protein>
    <recommendedName>
        <fullName evidence="8">Acyltransferase 3 domain-containing protein</fullName>
    </recommendedName>
</protein>
<dbReference type="GO" id="GO:0016413">
    <property type="term" value="F:O-acetyltransferase activity"/>
    <property type="evidence" value="ECO:0007669"/>
    <property type="project" value="TreeGrafter"/>
</dbReference>
<proteinExistence type="inferred from homology"/>
<keyword evidence="3" id="KW-1003">Cell membrane</keyword>
<evidence type="ECO:0000256" key="6">
    <source>
        <dbReference type="ARBA" id="ARBA00023136"/>
    </source>
</evidence>
<evidence type="ECO:0000256" key="7">
    <source>
        <dbReference type="SAM" id="Phobius"/>
    </source>
</evidence>
<dbReference type="Proteomes" id="UP000051638">
    <property type="component" value="Unassembled WGS sequence"/>
</dbReference>